<proteinExistence type="predicted"/>
<evidence type="ECO:0000313" key="6">
    <source>
        <dbReference type="EMBL" id="ADY02331.1"/>
    </source>
</evidence>
<protein>
    <submittedName>
        <fullName evidence="6">Amino acid permease-associated region</fullName>
    </submittedName>
</protein>
<keyword evidence="2 5" id="KW-0812">Transmembrane</keyword>
<feature type="transmembrane region" description="Helical" evidence="5">
    <location>
        <begin position="177"/>
        <end position="197"/>
    </location>
</feature>
<dbReference type="EMBL" id="CP002529">
    <property type="protein sequence ID" value="ADY02331.1"/>
    <property type="molecule type" value="Genomic_DNA"/>
</dbReference>
<keyword evidence="3 5" id="KW-1133">Transmembrane helix</keyword>
<feature type="transmembrane region" description="Helical" evidence="5">
    <location>
        <begin position="450"/>
        <end position="468"/>
    </location>
</feature>
<feature type="transmembrane region" description="Helical" evidence="5">
    <location>
        <begin position="528"/>
        <end position="549"/>
    </location>
</feature>
<dbReference type="GO" id="GO:0022857">
    <property type="term" value="F:transmembrane transporter activity"/>
    <property type="evidence" value="ECO:0007669"/>
    <property type="project" value="InterPro"/>
</dbReference>
<comment type="subcellular location">
    <subcellularLocation>
        <location evidence="1">Membrane</location>
        <topology evidence="1">Multi-pass membrane protein</topology>
    </subcellularLocation>
</comment>
<dbReference type="HOGENOM" id="CLU_007946_16_0_2"/>
<evidence type="ECO:0000256" key="2">
    <source>
        <dbReference type="ARBA" id="ARBA00022692"/>
    </source>
</evidence>
<dbReference type="PANTHER" id="PTHR47547:SF1">
    <property type="entry name" value="ASPARTATE-PROTON SYMPORTER"/>
    <property type="match status" value="1"/>
</dbReference>
<accession>F0QX42</accession>
<evidence type="ECO:0000256" key="4">
    <source>
        <dbReference type="ARBA" id="ARBA00023136"/>
    </source>
</evidence>
<feature type="transmembrane region" description="Helical" evidence="5">
    <location>
        <begin position="32"/>
        <end position="53"/>
    </location>
</feature>
<evidence type="ECO:0000256" key="3">
    <source>
        <dbReference type="ARBA" id="ARBA00022989"/>
    </source>
</evidence>
<dbReference type="STRING" id="985053.VMUT_2134"/>
<dbReference type="AlphaFoldDB" id="F0QX42"/>
<evidence type="ECO:0000313" key="7">
    <source>
        <dbReference type="Proteomes" id="UP000007485"/>
    </source>
</evidence>
<feature type="transmembrane region" description="Helical" evidence="5">
    <location>
        <begin position="561"/>
        <end position="582"/>
    </location>
</feature>
<dbReference type="PANTHER" id="PTHR47547">
    <property type="match status" value="1"/>
</dbReference>
<feature type="transmembrane region" description="Helical" evidence="5">
    <location>
        <begin position="212"/>
        <end position="233"/>
    </location>
</feature>
<dbReference type="RefSeq" id="WP_013605492.1">
    <property type="nucleotide sequence ID" value="NC_015151.1"/>
</dbReference>
<dbReference type="OrthoDB" id="43026at2157"/>
<feature type="transmembrane region" description="Helical" evidence="5">
    <location>
        <begin position="59"/>
        <end position="81"/>
    </location>
</feature>
<sequence length="631" mass="69431">MSNPTGSGPKISTEKAETTDKQLRKALNVFDIAYLVIGAVIGSGWLFGSFYAASVSGPAAILSWTIAGIFLIFVALSFAELGGMIPKSGAIVRYPQYSHGSFASYIFAWAYLLGAITVPPVEAEAVVTYMSSYVPGLVTSTGVLTLTGGLIAFAFLTFFFLLNYFGVHVMGKTNTGVGWWKLIIPILTIALLLGLFFHPTNFTALPGGFTPYGWAPVFLAIPTTGIAFAYLGFRQGIEYGGEAKNPQRDLPWGTIIGFVICMAIYILLQVSFIGAIDWSKLSLKPGDWADLTSTALSSGPFYQIMKISGIPILMAFAIILLIDAMVSPSGTGWIYTGTSARTFYGMAADGHLPDWFLHLNRWKVPKWATIAAWLVGALFLIPYPAWVYLATFISSTTVTTYIITGASVVVLRRTAPNAPRPFKLPVAYLMGALAFIFAFLIPYWAGFTTYWGVFALILAGLPFFYMYTAANRFGIRRLNAAVLGIIYWIILGLSTWFLIYQDIIVPYNAASASGTALTFSMKYFTPFIIYWVLMLIVTVIFTYIIRMWANEEGKRHISSGWWAVAMLFSVLILDFVGPFSVWKSPPLPFPWDTVTAAIIALALFFWSVYSGILTKDLEIVLKEMGVIKEEK</sequence>
<dbReference type="GO" id="GO:0016020">
    <property type="term" value="C:membrane"/>
    <property type="evidence" value="ECO:0007669"/>
    <property type="project" value="UniProtKB-SubCell"/>
</dbReference>
<keyword evidence="4 5" id="KW-0472">Membrane</keyword>
<dbReference type="GeneID" id="10289786"/>
<evidence type="ECO:0000256" key="1">
    <source>
        <dbReference type="ARBA" id="ARBA00004141"/>
    </source>
</evidence>
<reference evidence="6 7" key="1">
    <citation type="journal article" date="2011" name="J. Bacteriol.">
        <title>Complete genome sequence of 'Vulcanisaeta moutnovskia' strain 768-28, a novel member of the hyperthermophilic crenarchaeal genus vulcanisaeta.</title>
        <authorList>
            <person name="Gumerov V.M."/>
            <person name="Mardanov A.V."/>
            <person name="Beletsky A.V."/>
            <person name="Prokofeva M.I."/>
            <person name="Bonch-Osmolovskaya E.A."/>
            <person name="Ravin N.V."/>
            <person name="Skryabin K.G."/>
        </authorList>
    </citation>
    <scope>NUCLEOTIDE SEQUENCE [LARGE SCALE GENOMIC DNA]</scope>
    <source>
        <strain evidence="6 7">768-28</strain>
    </source>
</reference>
<dbReference type="InterPro" id="IPR052962">
    <property type="entry name" value="AA_Transporter_AGT"/>
</dbReference>
<feature type="transmembrane region" description="Helical" evidence="5">
    <location>
        <begin position="367"/>
        <end position="386"/>
    </location>
</feature>
<organism evidence="6 7">
    <name type="scientific">Vulcanisaeta moutnovskia (strain 768-28)</name>
    <dbReference type="NCBI Taxonomy" id="985053"/>
    <lineage>
        <taxon>Archaea</taxon>
        <taxon>Thermoproteota</taxon>
        <taxon>Thermoprotei</taxon>
        <taxon>Thermoproteales</taxon>
        <taxon>Thermoproteaceae</taxon>
        <taxon>Vulcanisaeta</taxon>
    </lineage>
</organism>
<dbReference type="eggNOG" id="arCOG00009">
    <property type="taxonomic scope" value="Archaea"/>
</dbReference>
<dbReference type="Pfam" id="PF13520">
    <property type="entry name" value="AA_permease_2"/>
    <property type="match status" value="1"/>
</dbReference>
<evidence type="ECO:0000256" key="5">
    <source>
        <dbReference type="SAM" id="Phobius"/>
    </source>
</evidence>
<keyword evidence="7" id="KW-1185">Reference proteome</keyword>
<feature type="transmembrane region" description="Helical" evidence="5">
    <location>
        <begin position="480"/>
        <end position="499"/>
    </location>
</feature>
<dbReference type="Proteomes" id="UP000007485">
    <property type="component" value="Chromosome"/>
</dbReference>
<dbReference type="KEGG" id="vmo:VMUT_2134"/>
<gene>
    <name evidence="6" type="ordered locus">VMUT_2134</name>
</gene>
<dbReference type="InterPro" id="IPR002293">
    <property type="entry name" value="AA/rel_permease1"/>
</dbReference>
<feature type="transmembrane region" description="Helical" evidence="5">
    <location>
        <begin position="141"/>
        <end position="165"/>
    </location>
</feature>
<feature type="transmembrane region" description="Helical" evidence="5">
    <location>
        <begin position="102"/>
        <end position="121"/>
    </location>
</feature>
<name>F0QX42_VULM7</name>
<feature type="transmembrane region" description="Helical" evidence="5">
    <location>
        <begin position="424"/>
        <end position="444"/>
    </location>
</feature>
<feature type="transmembrane region" description="Helical" evidence="5">
    <location>
        <begin position="392"/>
        <end position="412"/>
    </location>
</feature>
<dbReference type="Gene3D" id="1.20.1740.10">
    <property type="entry name" value="Amino acid/polyamine transporter I"/>
    <property type="match status" value="1"/>
</dbReference>
<feature type="transmembrane region" description="Helical" evidence="5">
    <location>
        <begin position="254"/>
        <end position="276"/>
    </location>
</feature>
<feature type="transmembrane region" description="Helical" evidence="5">
    <location>
        <begin position="594"/>
        <end position="614"/>
    </location>
</feature>